<name>A0A8S1HLD7_9PELO</name>
<dbReference type="Proteomes" id="UP000835052">
    <property type="component" value="Unassembled WGS sequence"/>
</dbReference>
<sequence length="67" mass="7734">MDVSSPEDWEKFASLLEQLRPQASGYRSTEDWDNCASLLRLNQSATWLTMLQVTRELSSAKDQPHTY</sequence>
<comment type="caution">
    <text evidence="1">The sequence shown here is derived from an EMBL/GenBank/DDBJ whole genome shotgun (WGS) entry which is preliminary data.</text>
</comment>
<keyword evidence="2" id="KW-1185">Reference proteome</keyword>
<proteinExistence type="predicted"/>
<gene>
    <name evidence="1" type="ORF">CAUJ_LOCUS10019</name>
</gene>
<evidence type="ECO:0000313" key="1">
    <source>
        <dbReference type="EMBL" id="CAD6194100.1"/>
    </source>
</evidence>
<evidence type="ECO:0000313" key="2">
    <source>
        <dbReference type="Proteomes" id="UP000835052"/>
    </source>
</evidence>
<dbReference type="EMBL" id="CAJGYM010000041">
    <property type="protein sequence ID" value="CAD6194100.1"/>
    <property type="molecule type" value="Genomic_DNA"/>
</dbReference>
<dbReference type="AlphaFoldDB" id="A0A8S1HLD7"/>
<organism evidence="1 2">
    <name type="scientific">Caenorhabditis auriculariae</name>
    <dbReference type="NCBI Taxonomy" id="2777116"/>
    <lineage>
        <taxon>Eukaryota</taxon>
        <taxon>Metazoa</taxon>
        <taxon>Ecdysozoa</taxon>
        <taxon>Nematoda</taxon>
        <taxon>Chromadorea</taxon>
        <taxon>Rhabditida</taxon>
        <taxon>Rhabditina</taxon>
        <taxon>Rhabditomorpha</taxon>
        <taxon>Rhabditoidea</taxon>
        <taxon>Rhabditidae</taxon>
        <taxon>Peloderinae</taxon>
        <taxon>Caenorhabditis</taxon>
    </lineage>
</organism>
<protein>
    <submittedName>
        <fullName evidence="1">Uncharacterized protein</fullName>
    </submittedName>
</protein>
<reference evidence="1" key="1">
    <citation type="submission" date="2020-10" db="EMBL/GenBank/DDBJ databases">
        <authorList>
            <person name="Kikuchi T."/>
        </authorList>
    </citation>
    <scope>NUCLEOTIDE SEQUENCE</scope>
    <source>
        <strain evidence="1">NKZ352</strain>
    </source>
</reference>
<accession>A0A8S1HLD7</accession>